<dbReference type="PROSITE" id="PS50977">
    <property type="entry name" value="HTH_TETR_2"/>
    <property type="match status" value="1"/>
</dbReference>
<dbReference type="Gene3D" id="1.10.357.10">
    <property type="entry name" value="Tetracycline Repressor, domain 2"/>
    <property type="match status" value="1"/>
</dbReference>
<dbReference type="InterPro" id="IPR001647">
    <property type="entry name" value="HTH_TetR"/>
</dbReference>
<dbReference type="GO" id="GO:0046677">
    <property type="term" value="P:response to antibiotic"/>
    <property type="evidence" value="ECO:0007669"/>
    <property type="project" value="InterPro"/>
</dbReference>
<evidence type="ECO:0000256" key="3">
    <source>
        <dbReference type="ARBA" id="ARBA00023125"/>
    </source>
</evidence>
<keyword evidence="2" id="KW-0805">Transcription regulation</keyword>
<dbReference type="GO" id="GO:0045892">
    <property type="term" value="P:negative regulation of DNA-templated transcription"/>
    <property type="evidence" value="ECO:0007669"/>
    <property type="project" value="InterPro"/>
</dbReference>
<dbReference type="InterPro" id="IPR003012">
    <property type="entry name" value="Tet_transcr_reg_TetR"/>
</dbReference>
<dbReference type="AlphaFoldDB" id="A0A7W7C4U4"/>
<keyword evidence="1" id="KW-0678">Repressor</keyword>
<dbReference type="InterPro" id="IPR036271">
    <property type="entry name" value="Tet_transcr_reg_TetR-rel_C_sf"/>
</dbReference>
<dbReference type="InterPro" id="IPR009057">
    <property type="entry name" value="Homeodomain-like_sf"/>
</dbReference>
<sequence>MPRPPAPLLSVDRIRTVALEIIDQHGLEALTMRRLAHRLGVQAASLYNHVQTKEQLLHDVANELATEVDTSAFGRLDWREALTIYLRSYRAALASHPNIVPLLSAGPGNRESGLKLADAVHGGLVSAGWPPKYATMIGAATKYLVFGAAMGSFSHGFIDDEQLYAERYPNLTQAHLLRARAEIDTESFELALRVMLDGLTNLWERLERPERQHRDQPTGDQGHRD</sequence>
<dbReference type="InterPro" id="IPR050109">
    <property type="entry name" value="HTH-type_TetR-like_transc_reg"/>
</dbReference>
<dbReference type="PRINTS" id="PR00400">
    <property type="entry name" value="TETREPRESSOR"/>
</dbReference>
<dbReference type="RefSeq" id="WP_185000679.1">
    <property type="nucleotide sequence ID" value="NZ_BAAAUI010000003.1"/>
</dbReference>
<evidence type="ECO:0000256" key="4">
    <source>
        <dbReference type="ARBA" id="ARBA00023163"/>
    </source>
</evidence>
<proteinExistence type="predicted"/>
<keyword evidence="4" id="KW-0804">Transcription</keyword>
<feature type="domain" description="HTH tetR-type" evidence="6">
    <location>
        <begin position="8"/>
        <end position="68"/>
    </location>
</feature>
<dbReference type="Pfam" id="PF02909">
    <property type="entry name" value="TetR_C_1"/>
    <property type="match status" value="1"/>
</dbReference>
<dbReference type="PANTHER" id="PTHR30055">
    <property type="entry name" value="HTH-TYPE TRANSCRIPTIONAL REGULATOR RUTR"/>
    <property type="match status" value="1"/>
</dbReference>
<dbReference type="EMBL" id="JACHMH010000001">
    <property type="protein sequence ID" value="MBB4674577.1"/>
    <property type="molecule type" value="Genomic_DNA"/>
</dbReference>
<dbReference type="PROSITE" id="PS01081">
    <property type="entry name" value="HTH_TETR_1"/>
    <property type="match status" value="1"/>
</dbReference>
<dbReference type="GO" id="GO:0000976">
    <property type="term" value="F:transcription cis-regulatory region binding"/>
    <property type="evidence" value="ECO:0007669"/>
    <property type="project" value="TreeGrafter"/>
</dbReference>
<dbReference type="GO" id="GO:0003700">
    <property type="term" value="F:DNA-binding transcription factor activity"/>
    <property type="evidence" value="ECO:0007669"/>
    <property type="project" value="TreeGrafter"/>
</dbReference>
<reference evidence="7 8" key="1">
    <citation type="submission" date="2020-08" db="EMBL/GenBank/DDBJ databases">
        <title>Sequencing the genomes of 1000 actinobacteria strains.</title>
        <authorList>
            <person name="Klenk H.-P."/>
        </authorList>
    </citation>
    <scope>NUCLEOTIDE SEQUENCE [LARGE SCALE GENOMIC DNA]</scope>
    <source>
        <strain evidence="7 8">DSM 44230</strain>
    </source>
</reference>
<organism evidence="7 8">
    <name type="scientific">Crossiella cryophila</name>
    <dbReference type="NCBI Taxonomy" id="43355"/>
    <lineage>
        <taxon>Bacteria</taxon>
        <taxon>Bacillati</taxon>
        <taxon>Actinomycetota</taxon>
        <taxon>Actinomycetes</taxon>
        <taxon>Pseudonocardiales</taxon>
        <taxon>Pseudonocardiaceae</taxon>
        <taxon>Crossiella</taxon>
    </lineage>
</organism>
<gene>
    <name evidence="7" type="ORF">HNR67_000695</name>
</gene>
<name>A0A7W7C4U4_9PSEU</name>
<evidence type="ECO:0000259" key="6">
    <source>
        <dbReference type="PROSITE" id="PS50977"/>
    </source>
</evidence>
<dbReference type="InterPro" id="IPR004111">
    <property type="entry name" value="Repressor_TetR_C"/>
</dbReference>
<dbReference type="SUPFAM" id="SSF48498">
    <property type="entry name" value="Tetracyclin repressor-like, C-terminal domain"/>
    <property type="match status" value="1"/>
</dbReference>
<comment type="caution">
    <text evidence="7">The sequence shown here is derived from an EMBL/GenBank/DDBJ whole genome shotgun (WGS) entry which is preliminary data.</text>
</comment>
<evidence type="ECO:0000313" key="8">
    <source>
        <dbReference type="Proteomes" id="UP000533598"/>
    </source>
</evidence>
<keyword evidence="3 5" id="KW-0238">DNA-binding</keyword>
<dbReference type="InterPro" id="IPR023772">
    <property type="entry name" value="DNA-bd_HTH_TetR-type_CS"/>
</dbReference>
<accession>A0A7W7C4U4</accession>
<evidence type="ECO:0000256" key="2">
    <source>
        <dbReference type="ARBA" id="ARBA00023015"/>
    </source>
</evidence>
<dbReference type="SUPFAM" id="SSF46689">
    <property type="entry name" value="Homeodomain-like"/>
    <property type="match status" value="1"/>
</dbReference>
<protein>
    <submittedName>
        <fullName evidence="7">AcrR family transcriptional regulator</fullName>
    </submittedName>
</protein>
<dbReference type="Proteomes" id="UP000533598">
    <property type="component" value="Unassembled WGS sequence"/>
</dbReference>
<dbReference type="Pfam" id="PF00440">
    <property type="entry name" value="TetR_N"/>
    <property type="match status" value="1"/>
</dbReference>
<feature type="DNA-binding region" description="H-T-H motif" evidence="5">
    <location>
        <begin position="31"/>
        <end position="50"/>
    </location>
</feature>
<dbReference type="PRINTS" id="PR00455">
    <property type="entry name" value="HTHTETR"/>
</dbReference>
<dbReference type="PANTHER" id="PTHR30055:SF151">
    <property type="entry name" value="TRANSCRIPTIONAL REGULATORY PROTEIN"/>
    <property type="match status" value="1"/>
</dbReference>
<evidence type="ECO:0000256" key="5">
    <source>
        <dbReference type="PROSITE-ProRule" id="PRU00335"/>
    </source>
</evidence>
<evidence type="ECO:0000313" key="7">
    <source>
        <dbReference type="EMBL" id="MBB4674577.1"/>
    </source>
</evidence>
<evidence type="ECO:0000256" key="1">
    <source>
        <dbReference type="ARBA" id="ARBA00022491"/>
    </source>
</evidence>
<keyword evidence="8" id="KW-1185">Reference proteome</keyword>